<dbReference type="InterPro" id="IPR051189">
    <property type="entry name" value="Splicing_assoc_domain"/>
</dbReference>
<dbReference type="GO" id="GO:0003676">
    <property type="term" value="F:nucleic acid binding"/>
    <property type="evidence" value="ECO:0007669"/>
    <property type="project" value="InterPro"/>
</dbReference>
<gene>
    <name evidence="2" type="ORF">GE061_019331</name>
</gene>
<dbReference type="PANTHER" id="PTHR14195">
    <property type="entry name" value="G PATCH DOMAIN CONTAINING PROTEIN 2"/>
    <property type="match status" value="1"/>
</dbReference>
<proteinExistence type="predicted"/>
<dbReference type="Gene3D" id="3.30.1370.50">
    <property type="entry name" value="R3H-like domain"/>
    <property type="match status" value="1"/>
</dbReference>
<feature type="region of interest" description="Disordered" evidence="1">
    <location>
        <begin position="256"/>
        <end position="320"/>
    </location>
</feature>
<evidence type="ECO:0000256" key="1">
    <source>
        <dbReference type="SAM" id="MobiDB-lite"/>
    </source>
</evidence>
<evidence type="ECO:0000313" key="2">
    <source>
        <dbReference type="EMBL" id="KAF6205164.1"/>
    </source>
</evidence>
<organism evidence="2 3">
    <name type="scientific">Apolygus lucorum</name>
    <name type="common">Small green plant bug</name>
    <name type="synonym">Lygocoris lucorum</name>
    <dbReference type="NCBI Taxonomy" id="248454"/>
    <lineage>
        <taxon>Eukaryota</taxon>
        <taxon>Metazoa</taxon>
        <taxon>Ecdysozoa</taxon>
        <taxon>Arthropoda</taxon>
        <taxon>Hexapoda</taxon>
        <taxon>Insecta</taxon>
        <taxon>Pterygota</taxon>
        <taxon>Neoptera</taxon>
        <taxon>Paraneoptera</taxon>
        <taxon>Hemiptera</taxon>
        <taxon>Heteroptera</taxon>
        <taxon>Panheteroptera</taxon>
        <taxon>Cimicomorpha</taxon>
        <taxon>Miridae</taxon>
        <taxon>Mirini</taxon>
        <taxon>Apolygus</taxon>
    </lineage>
</organism>
<feature type="region of interest" description="Disordered" evidence="1">
    <location>
        <begin position="178"/>
        <end position="215"/>
    </location>
</feature>
<protein>
    <submittedName>
        <fullName evidence="2">Uncharacterized protein</fullName>
    </submittedName>
</protein>
<dbReference type="OrthoDB" id="6095487at2759"/>
<dbReference type="InterPro" id="IPR036867">
    <property type="entry name" value="R3H_dom_sf"/>
</dbReference>
<evidence type="ECO:0000313" key="3">
    <source>
        <dbReference type="Proteomes" id="UP000466442"/>
    </source>
</evidence>
<dbReference type="AlphaFoldDB" id="A0A8S9X9I6"/>
<dbReference type="EMBL" id="WIXP02000009">
    <property type="protein sequence ID" value="KAF6205164.1"/>
    <property type="molecule type" value="Genomic_DNA"/>
</dbReference>
<comment type="caution">
    <text evidence="2">The sequence shown here is derived from an EMBL/GenBank/DDBJ whole genome shotgun (WGS) entry which is preliminary data.</text>
</comment>
<feature type="compositionally biased region" description="Basic and acidic residues" evidence="1">
    <location>
        <begin position="305"/>
        <end position="314"/>
    </location>
</feature>
<keyword evidence="3" id="KW-1185">Reference proteome</keyword>
<sequence>MRRVDDEKRLNNFCSYKTQVNTISSDRKDLFNPHQYDVMDRALQPSSCGNPVIMDEEAHPSVTHRRPIGGRRRTRSTGSLPYFWSSKRSSESSSSVEWELSREIGMSSLHQSDSDEVSVKGNFYSLQGNLHHRLPCLFPSIESDSVNENFSPVRPTARRSRGLFKVLRRKRKLKRMALEMSAASTSSRFPGLTGKKKRTLRHQSNSENRRRRSFFQEASRYCSSGGLSIGKRKRSTRSINDPPQRAVLALHRLSLRDESQHPHSSSSISSSDSDTGIYTNDEGREGDDEQSDWVGEATGGITRSVWDDSDRGEGMEDDQPFTLPLHVARSAREIRGGRRRIRGDKASFTVLTSANEKLSRFLQDPDKSQLRLHPVKDDERHQLGQLADLYSLDIQISEHRHGYTCPVLTKTSNTVRAEPVSVSKFNSLSNIKRRRRTPPKTADDLLRGGSYITDVEMKDSIRATNLVR</sequence>
<accession>A0A8S9X9I6</accession>
<reference evidence="2" key="1">
    <citation type="journal article" date="2021" name="Mol. Ecol. Resour.">
        <title>Apolygus lucorum genome provides insights into omnivorousness and mesophyll feeding.</title>
        <authorList>
            <person name="Liu Y."/>
            <person name="Liu H."/>
            <person name="Wang H."/>
            <person name="Huang T."/>
            <person name="Liu B."/>
            <person name="Yang B."/>
            <person name="Yin L."/>
            <person name="Li B."/>
            <person name="Zhang Y."/>
            <person name="Zhang S."/>
            <person name="Jiang F."/>
            <person name="Zhang X."/>
            <person name="Ren Y."/>
            <person name="Wang B."/>
            <person name="Wang S."/>
            <person name="Lu Y."/>
            <person name="Wu K."/>
            <person name="Fan W."/>
            <person name="Wang G."/>
        </authorList>
    </citation>
    <scope>NUCLEOTIDE SEQUENCE</scope>
    <source>
        <strain evidence="2">12Hb</strain>
    </source>
</reference>
<dbReference type="Proteomes" id="UP000466442">
    <property type="component" value="Linkage Group LG9"/>
</dbReference>
<feature type="compositionally biased region" description="Low complexity" evidence="1">
    <location>
        <begin position="264"/>
        <end position="274"/>
    </location>
</feature>
<name>A0A8S9X9I6_APOLU</name>